<dbReference type="Gene3D" id="2.90.10.10">
    <property type="entry name" value="Bulb-type lectin domain"/>
    <property type="match status" value="1"/>
</dbReference>
<proteinExistence type="predicted"/>
<dbReference type="EC" id="2.7.11.1" evidence="2"/>
<reference evidence="9" key="1">
    <citation type="journal article" date="2019" name="Nat. Commun.">
        <title>The genome of broomcorn millet.</title>
        <authorList>
            <person name="Zou C."/>
            <person name="Miki D."/>
            <person name="Li D."/>
            <person name="Tang Q."/>
            <person name="Xiao L."/>
            <person name="Rajput S."/>
            <person name="Deng P."/>
            <person name="Jia W."/>
            <person name="Huang R."/>
            <person name="Zhang M."/>
            <person name="Sun Y."/>
            <person name="Hu J."/>
            <person name="Fu X."/>
            <person name="Schnable P.S."/>
            <person name="Li F."/>
            <person name="Zhang H."/>
            <person name="Feng B."/>
            <person name="Zhu X."/>
            <person name="Liu R."/>
            <person name="Schnable J.C."/>
            <person name="Zhu J.-K."/>
            <person name="Zhang H."/>
        </authorList>
    </citation>
    <scope>NUCLEOTIDE SEQUENCE [LARGE SCALE GENOMIC DNA]</scope>
</reference>
<comment type="subcellular location">
    <subcellularLocation>
        <location evidence="1">Membrane</location>
        <topology evidence="1">Single-pass type I membrane protein</topology>
    </subcellularLocation>
</comment>
<dbReference type="EMBL" id="PQIB02000013">
    <property type="protein sequence ID" value="RLM75506.1"/>
    <property type="molecule type" value="Genomic_DNA"/>
</dbReference>
<dbReference type="GO" id="GO:0004674">
    <property type="term" value="F:protein serine/threonine kinase activity"/>
    <property type="evidence" value="ECO:0007669"/>
    <property type="project" value="UniProtKB-EC"/>
</dbReference>
<evidence type="ECO:0000256" key="2">
    <source>
        <dbReference type="ARBA" id="ARBA00012513"/>
    </source>
</evidence>
<evidence type="ECO:0000313" key="8">
    <source>
        <dbReference type="EMBL" id="RLM75506.1"/>
    </source>
</evidence>
<evidence type="ECO:0000256" key="5">
    <source>
        <dbReference type="ARBA" id="ARBA00047899"/>
    </source>
</evidence>
<accession>A0A3L6QD37</accession>
<keyword evidence="4" id="KW-0675">Receptor</keyword>
<protein>
    <recommendedName>
        <fullName evidence="2">non-specific serine/threonine protein kinase</fullName>
        <ecNumber evidence="2">2.7.11.1</ecNumber>
    </recommendedName>
</protein>
<name>A0A3L6QD37_PANMI</name>
<dbReference type="PANTHER" id="PTHR47976">
    <property type="entry name" value="G-TYPE LECTIN S-RECEPTOR-LIKE SERINE/THREONINE-PROTEIN KINASE SD2-5"/>
    <property type="match status" value="1"/>
</dbReference>
<evidence type="ECO:0000256" key="6">
    <source>
        <dbReference type="ARBA" id="ARBA00048679"/>
    </source>
</evidence>
<dbReference type="InterPro" id="IPR051343">
    <property type="entry name" value="G-type_lectin_kinases/EP1-like"/>
</dbReference>
<dbReference type="GO" id="GO:0030246">
    <property type="term" value="F:carbohydrate binding"/>
    <property type="evidence" value="ECO:0007669"/>
    <property type="project" value="UniProtKB-KW"/>
</dbReference>
<dbReference type="Proteomes" id="UP000275267">
    <property type="component" value="Unassembled WGS sequence"/>
</dbReference>
<organism evidence="8 9">
    <name type="scientific">Panicum miliaceum</name>
    <name type="common">Proso millet</name>
    <name type="synonym">Broomcorn millet</name>
    <dbReference type="NCBI Taxonomy" id="4540"/>
    <lineage>
        <taxon>Eukaryota</taxon>
        <taxon>Viridiplantae</taxon>
        <taxon>Streptophyta</taxon>
        <taxon>Embryophyta</taxon>
        <taxon>Tracheophyta</taxon>
        <taxon>Spermatophyta</taxon>
        <taxon>Magnoliopsida</taxon>
        <taxon>Liliopsida</taxon>
        <taxon>Poales</taxon>
        <taxon>Poaceae</taxon>
        <taxon>PACMAD clade</taxon>
        <taxon>Panicoideae</taxon>
        <taxon>Panicodae</taxon>
        <taxon>Paniceae</taxon>
        <taxon>Panicinae</taxon>
        <taxon>Panicum</taxon>
        <taxon>Panicum sect. Panicum</taxon>
    </lineage>
</organism>
<dbReference type="PANTHER" id="PTHR47976:SF89">
    <property type="entry name" value="G-TYPE LECTIN S-RECEPTOR-LIKE SERINE_THREONINE-PROTEIN KINASE LECRK3"/>
    <property type="match status" value="1"/>
</dbReference>
<dbReference type="InterPro" id="IPR036426">
    <property type="entry name" value="Bulb-type_lectin_dom_sf"/>
</dbReference>
<evidence type="ECO:0000256" key="7">
    <source>
        <dbReference type="SAM" id="SignalP"/>
    </source>
</evidence>
<keyword evidence="3 7" id="KW-0732">Signal</keyword>
<dbReference type="AlphaFoldDB" id="A0A3L6QD37"/>
<comment type="caution">
    <text evidence="8">The sequence shown here is derived from an EMBL/GenBank/DDBJ whole genome shotgun (WGS) entry which is preliminary data.</text>
</comment>
<keyword evidence="9" id="KW-1185">Reference proteome</keyword>
<evidence type="ECO:0000256" key="3">
    <source>
        <dbReference type="ARBA" id="ARBA00022729"/>
    </source>
</evidence>
<evidence type="ECO:0000256" key="4">
    <source>
        <dbReference type="ARBA" id="ARBA00023170"/>
    </source>
</evidence>
<evidence type="ECO:0000313" key="9">
    <source>
        <dbReference type="Proteomes" id="UP000275267"/>
    </source>
</evidence>
<sequence>MALLFPFLLLLSSPYAQAQQNITLGSSLTPEGPRSFWLSPSGDFAFGFRPIEGNTCSYLLAIWFNKINDKTVAWYAKTTDQDPSLVQVPSGSRLQLTSVGVLSLRDPTGTEMAQPSGETFNNSTDTILLTQVLTAPKMLRSRNMATDYSNGRFLLNLQTEGGVSLHFVAMPAKNLYDSYWSTDENATNLVFDASGRIYITTDNGTQINMTSRGIGSMGNYYHRATLDPDGAFRQYVYPKKVSNPQSQACTCWKKKMPLSNGKFDSSVTRTVLIKVPKNNSTQSENVDSSKWKKDKKYWIIGSALFLGGSVMTPNNLGLPLKAFTYAELERATSGFQEVLGTGASGIV</sequence>
<dbReference type="STRING" id="4540.A0A3L6QD37"/>
<comment type="catalytic activity">
    <reaction evidence="5">
        <text>L-threonyl-[protein] + ATP = O-phospho-L-threonyl-[protein] + ADP + H(+)</text>
        <dbReference type="Rhea" id="RHEA:46608"/>
        <dbReference type="Rhea" id="RHEA-COMP:11060"/>
        <dbReference type="Rhea" id="RHEA-COMP:11605"/>
        <dbReference type="ChEBI" id="CHEBI:15378"/>
        <dbReference type="ChEBI" id="CHEBI:30013"/>
        <dbReference type="ChEBI" id="CHEBI:30616"/>
        <dbReference type="ChEBI" id="CHEBI:61977"/>
        <dbReference type="ChEBI" id="CHEBI:456216"/>
        <dbReference type="EC" id="2.7.11.1"/>
    </reaction>
</comment>
<feature type="chain" id="PRO_5018209170" description="non-specific serine/threonine protein kinase" evidence="7">
    <location>
        <begin position="19"/>
        <end position="347"/>
    </location>
</feature>
<dbReference type="GO" id="GO:0016020">
    <property type="term" value="C:membrane"/>
    <property type="evidence" value="ECO:0007669"/>
    <property type="project" value="UniProtKB-SubCell"/>
</dbReference>
<gene>
    <name evidence="8" type="ORF">C2845_PM15G02360</name>
</gene>
<feature type="signal peptide" evidence="7">
    <location>
        <begin position="1"/>
        <end position="18"/>
    </location>
</feature>
<comment type="catalytic activity">
    <reaction evidence="6">
        <text>L-seryl-[protein] + ATP = O-phospho-L-seryl-[protein] + ADP + H(+)</text>
        <dbReference type="Rhea" id="RHEA:17989"/>
        <dbReference type="Rhea" id="RHEA-COMP:9863"/>
        <dbReference type="Rhea" id="RHEA-COMP:11604"/>
        <dbReference type="ChEBI" id="CHEBI:15378"/>
        <dbReference type="ChEBI" id="CHEBI:29999"/>
        <dbReference type="ChEBI" id="CHEBI:30616"/>
        <dbReference type="ChEBI" id="CHEBI:83421"/>
        <dbReference type="ChEBI" id="CHEBI:456216"/>
        <dbReference type="EC" id="2.7.11.1"/>
    </reaction>
</comment>
<dbReference type="OrthoDB" id="1930390at2759"/>
<evidence type="ECO:0000256" key="1">
    <source>
        <dbReference type="ARBA" id="ARBA00004479"/>
    </source>
</evidence>